<reference evidence="2 3" key="1">
    <citation type="submission" date="2023-10" db="EMBL/GenBank/DDBJ databases">
        <title>Nicoliella lavandulae sp. nov. isolated from Lavandula angustifolia flowers.</title>
        <authorList>
            <person name="Alcantara C."/>
            <person name="Zuniga M."/>
            <person name="Landete J.M."/>
            <person name="Monedero V."/>
        </authorList>
    </citation>
    <scope>NUCLEOTIDE SEQUENCE [LARGE SCALE GENOMIC DNA]</scope>
    <source>
        <strain evidence="2 3">Es01</strain>
    </source>
</reference>
<dbReference type="RefSeq" id="WP_339960003.1">
    <property type="nucleotide sequence ID" value="NZ_JAWMWH010000001.1"/>
</dbReference>
<evidence type="ECO:0000256" key="1">
    <source>
        <dbReference type="SAM" id="Coils"/>
    </source>
</evidence>
<name>A0ABU8SJX0_9LACO</name>
<protein>
    <submittedName>
        <fullName evidence="2">Septum formation initiator family protein</fullName>
    </submittedName>
</protein>
<sequence length="127" mass="14967">MKNSNVKRLNNAYTKRHFRKSRWEFMQKPKARRISFVTVIFLLIAVPFMFTIHKVHRQTADVESQIKTSKQKLADAKATNQNLKLNVKQLNNSEYVQQLIRDKYYYTKAGETVYSLPNDVAKDVTQN</sequence>
<keyword evidence="1" id="KW-0175">Coiled coil</keyword>
<dbReference type="InterPro" id="IPR039076">
    <property type="entry name" value="DivIC"/>
</dbReference>
<dbReference type="EMBL" id="JAWMWH010000001">
    <property type="protein sequence ID" value="MEJ6400184.1"/>
    <property type="molecule type" value="Genomic_DNA"/>
</dbReference>
<comment type="caution">
    <text evidence="2">The sequence shown here is derived from an EMBL/GenBank/DDBJ whole genome shotgun (WGS) entry which is preliminary data.</text>
</comment>
<evidence type="ECO:0000313" key="2">
    <source>
        <dbReference type="EMBL" id="MEJ6400184.1"/>
    </source>
</evidence>
<dbReference type="PANTHER" id="PTHR40027">
    <property type="entry name" value="CELL DIVISION PROTEIN DIVIC"/>
    <property type="match status" value="1"/>
</dbReference>
<dbReference type="PANTHER" id="PTHR40027:SF1">
    <property type="entry name" value="CELL DIVISION PROTEIN DIVIC"/>
    <property type="match status" value="1"/>
</dbReference>
<dbReference type="InterPro" id="IPR007060">
    <property type="entry name" value="FtsL/DivIC"/>
</dbReference>
<proteinExistence type="predicted"/>
<accession>A0ABU8SJX0</accession>
<feature type="coiled-coil region" evidence="1">
    <location>
        <begin position="66"/>
        <end position="93"/>
    </location>
</feature>
<dbReference type="Proteomes" id="UP001370590">
    <property type="component" value="Unassembled WGS sequence"/>
</dbReference>
<dbReference type="Pfam" id="PF04977">
    <property type="entry name" value="DivIC"/>
    <property type="match status" value="1"/>
</dbReference>
<keyword evidence="3" id="KW-1185">Reference proteome</keyword>
<gene>
    <name evidence="2" type="ORF">R4146_03195</name>
</gene>
<evidence type="ECO:0000313" key="3">
    <source>
        <dbReference type="Proteomes" id="UP001370590"/>
    </source>
</evidence>
<organism evidence="2 3">
    <name type="scientific">Nicoliella lavandulae</name>
    <dbReference type="NCBI Taxonomy" id="3082954"/>
    <lineage>
        <taxon>Bacteria</taxon>
        <taxon>Bacillati</taxon>
        <taxon>Bacillota</taxon>
        <taxon>Bacilli</taxon>
        <taxon>Lactobacillales</taxon>
        <taxon>Lactobacillaceae</taxon>
        <taxon>Nicoliella</taxon>
    </lineage>
</organism>